<dbReference type="Proteomes" id="UP000279259">
    <property type="component" value="Unassembled WGS sequence"/>
</dbReference>
<feature type="compositionally biased region" description="Basic and acidic residues" evidence="2">
    <location>
        <begin position="341"/>
        <end position="353"/>
    </location>
</feature>
<keyword evidence="1" id="KW-0175">Coiled coil</keyword>
<evidence type="ECO:0000256" key="2">
    <source>
        <dbReference type="SAM" id="MobiDB-lite"/>
    </source>
</evidence>
<reference evidence="3 4" key="1">
    <citation type="submission" date="2018-11" db="EMBL/GenBank/DDBJ databases">
        <title>Genome sequence of Saitozyma podzolica DSM 27192.</title>
        <authorList>
            <person name="Aliyu H."/>
            <person name="Gorte O."/>
            <person name="Ochsenreither K."/>
        </authorList>
    </citation>
    <scope>NUCLEOTIDE SEQUENCE [LARGE SCALE GENOMIC DNA]</scope>
    <source>
        <strain evidence="3 4">DSM 27192</strain>
    </source>
</reference>
<organism evidence="3 4">
    <name type="scientific">Saitozyma podzolica</name>
    <dbReference type="NCBI Taxonomy" id="1890683"/>
    <lineage>
        <taxon>Eukaryota</taxon>
        <taxon>Fungi</taxon>
        <taxon>Dikarya</taxon>
        <taxon>Basidiomycota</taxon>
        <taxon>Agaricomycotina</taxon>
        <taxon>Tremellomycetes</taxon>
        <taxon>Tremellales</taxon>
        <taxon>Trimorphomycetaceae</taxon>
        <taxon>Saitozyma</taxon>
    </lineage>
</organism>
<evidence type="ECO:0000313" key="3">
    <source>
        <dbReference type="EMBL" id="RSH87257.1"/>
    </source>
</evidence>
<feature type="compositionally biased region" description="Low complexity" evidence="2">
    <location>
        <begin position="25"/>
        <end position="60"/>
    </location>
</feature>
<dbReference type="AlphaFoldDB" id="A0A427Y874"/>
<comment type="caution">
    <text evidence="3">The sequence shown here is derived from an EMBL/GenBank/DDBJ whole genome shotgun (WGS) entry which is preliminary data.</text>
</comment>
<keyword evidence="4" id="KW-1185">Reference proteome</keyword>
<dbReference type="EMBL" id="RSCD01000017">
    <property type="protein sequence ID" value="RSH87257.1"/>
    <property type="molecule type" value="Genomic_DNA"/>
</dbReference>
<name>A0A427Y874_9TREE</name>
<protein>
    <submittedName>
        <fullName evidence="3">Uncharacterized protein</fullName>
    </submittedName>
</protein>
<feature type="region of interest" description="Disordered" evidence="2">
    <location>
        <begin position="227"/>
        <end position="269"/>
    </location>
</feature>
<feature type="compositionally biased region" description="Low complexity" evidence="2">
    <location>
        <begin position="229"/>
        <end position="243"/>
    </location>
</feature>
<sequence>MPKTVPQSHRDRLYAHLSQVARSSSTLLPKSTFSSSPSDPASHSTVTVSATSSGGANTSGWVYPHRSVFTRRGYLAGGRGRFPTRARARAFGGFRGGRTAFTSVVSERSGQSRPSQSQSESGSPSVEYDSSSDGWGHPPRHAEAEAGEARASSGSKLGPSNHGTGTQKKHDTHDTHDTHSTHQKHHHEKHEQRENPLLHDNAGTTPRSGSFGHCSACITPSPTASIVLTTSRGSSPTPTRPATWSEGNPSYNDDNDDTDPGIPTSAASREKLRGLCDRPYPVDSRRMASRDQTSAINAALEEIRRVMGERIDQGYDQSPRHGSRGHDERETATRGYASRDSGSKEVDSLREENRGYRKQVGMLEQRLEELSGRIKDIDSARHGSVREEQRAEPLHSTVPLSLIYLNHSNRFLAPGSPRSRAPRASAEQWIVSAHHAGSKIVEEATRYLNRPSHEIRRADPTQAPATSAQVRELKLLLRDRDAALSAAESALSNARSAPLPSVPTTSFTSTLSSHPSSLSSVHPSSQPHPNPSNASNPRSTPLQTSPTPSALLGAQNEIDRLTRLLTAQKALMEESTRQRQLAEAKASSATKHQSTIQREKNELEAKFVEVEGSLEREIKRREEVEGKLRVAETQKGSNPALQHELELVRARLSTTIKDRDAAHLKSRSLQTECAKALDKVREIRRQADGLQKRNQELLEQRQGEEKLSSDKAALKKALKEQSNEIERIRLERRKYKTELAEATSVRRAVIPPSLCVSVSSAFCRTARIRSLNL</sequence>
<feature type="region of interest" description="Disordered" evidence="2">
    <location>
        <begin position="490"/>
        <end position="550"/>
    </location>
</feature>
<accession>A0A427Y874</accession>
<feature type="region of interest" description="Disordered" evidence="2">
    <location>
        <begin position="310"/>
        <end position="353"/>
    </location>
</feature>
<dbReference type="OrthoDB" id="10549818at2759"/>
<feature type="compositionally biased region" description="Basic and acidic residues" evidence="2">
    <location>
        <begin position="168"/>
        <end position="180"/>
    </location>
</feature>
<proteinExistence type="predicted"/>
<feature type="region of interest" description="Disordered" evidence="2">
    <location>
        <begin position="25"/>
        <end position="61"/>
    </location>
</feature>
<gene>
    <name evidence="3" type="ORF">EHS25_003166</name>
</gene>
<evidence type="ECO:0000256" key="1">
    <source>
        <dbReference type="SAM" id="Coils"/>
    </source>
</evidence>
<feature type="compositionally biased region" description="Polar residues" evidence="2">
    <location>
        <begin position="587"/>
        <end position="596"/>
    </location>
</feature>
<feature type="compositionally biased region" description="Low complexity" evidence="2">
    <location>
        <begin position="490"/>
        <end position="541"/>
    </location>
</feature>
<feature type="region of interest" description="Disordered" evidence="2">
    <location>
        <begin position="576"/>
        <end position="598"/>
    </location>
</feature>
<feature type="region of interest" description="Disordered" evidence="2">
    <location>
        <begin position="102"/>
        <end position="207"/>
    </location>
</feature>
<evidence type="ECO:0000313" key="4">
    <source>
        <dbReference type="Proteomes" id="UP000279259"/>
    </source>
</evidence>
<feature type="compositionally biased region" description="Low complexity" evidence="2">
    <location>
        <begin position="102"/>
        <end position="125"/>
    </location>
</feature>
<feature type="coiled-coil region" evidence="1">
    <location>
        <begin position="666"/>
        <end position="745"/>
    </location>
</feature>